<evidence type="ECO:0008006" key="4">
    <source>
        <dbReference type="Google" id="ProtNLM"/>
    </source>
</evidence>
<dbReference type="AlphaFoldDB" id="A0A9X2TD41"/>
<accession>A0A9X2TD41</accession>
<dbReference type="Pfam" id="PF04214">
    <property type="entry name" value="DUF411"/>
    <property type="match status" value="1"/>
</dbReference>
<comment type="caution">
    <text evidence="1">The sequence shown here is derived from an EMBL/GenBank/DDBJ whole genome shotgun (WGS) entry which is preliminary data.</text>
</comment>
<protein>
    <recommendedName>
        <fullName evidence="4">CopG protein</fullName>
    </recommendedName>
</protein>
<dbReference type="Proteomes" id="UP001155027">
    <property type="component" value="Unassembled WGS sequence"/>
</dbReference>
<evidence type="ECO:0000313" key="2">
    <source>
        <dbReference type="EMBL" id="MCS4120743.1"/>
    </source>
</evidence>
<name>A0A9X2TD41_9BACT</name>
<reference evidence="1" key="1">
    <citation type="submission" date="2022-08" db="EMBL/GenBank/DDBJ databases">
        <title>Genomic Encyclopedia of Type Strains, Phase V (KMG-V): Genome sequencing to study the core and pangenomes of soil and plant-associated prokaryotes.</title>
        <authorList>
            <person name="Whitman W."/>
        </authorList>
    </citation>
    <scope>NUCLEOTIDE SEQUENCE</scope>
    <source>
        <strain evidence="1">0</strain>
        <strain evidence="2">SP3026</strain>
    </source>
</reference>
<organism evidence="1 3">
    <name type="scientific">Salinibacter ruber</name>
    <dbReference type="NCBI Taxonomy" id="146919"/>
    <lineage>
        <taxon>Bacteria</taxon>
        <taxon>Pseudomonadati</taxon>
        <taxon>Rhodothermota</taxon>
        <taxon>Rhodothermia</taxon>
        <taxon>Rhodothermales</taxon>
        <taxon>Salinibacteraceae</taxon>
        <taxon>Salinibacter</taxon>
    </lineage>
</organism>
<proteinExistence type="predicted"/>
<dbReference type="EMBL" id="JANUBL010000002">
    <property type="protein sequence ID" value="MCS4120743.1"/>
    <property type="molecule type" value="Genomic_DNA"/>
</dbReference>
<gene>
    <name evidence="2" type="ORF">GGP45_001085</name>
    <name evidence="1" type="ORF">GGP71_002991</name>
</gene>
<evidence type="ECO:0000313" key="1">
    <source>
        <dbReference type="EMBL" id="MCS3679048.1"/>
    </source>
</evidence>
<dbReference type="InterPro" id="IPR007332">
    <property type="entry name" value="DUF411"/>
</dbReference>
<dbReference type="EMBL" id="JANUAU010000011">
    <property type="protein sequence ID" value="MCS3679048.1"/>
    <property type="molecule type" value="Genomic_DNA"/>
</dbReference>
<evidence type="ECO:0000313" key="3">
    <source>
        <dbReference type="Proteomes" id="UP001155027"/>
    </source>
</evidence>
<dbReference type="RefSeq" id="WP_118840984.1">
    <property type="nucleotide sequence ID" value="NZ_CALTSG010000004.1"/>
</dbReference>
<dbReference type="Proteomes" id="UP001155144">
    <property type="component" value="Unassembled WGS sequence"/>
</dbReference>
<sequence>MASFASYQTHLKAFGIGIVLAALGVGAYLQFGPSASAGLPTVTVYKSPSCQCCSDWVAHMKEEGFEVEVQSKLRMKPVKKQVGLPASLAACHTSVVGNYVVEGHVPAQEVKQLLREQPDVRGLSVPGMPVGSPGMERGNRVEPYEVVTFTPSGETTVFAQYGQ</sequence>